<dbReference type="InterPro" id="IPR007813">
    <property type="entry name" value="PilN"/>
</dbReference>
<dbReference type="Pfam" id="PF05137">
    <property type="entry name" value="PilN"/>
    <property type="match status" value="1"/>
</dbReference>
<reference evidence="1 2" key="1">
    <citation type="submission" date="2019-03" db="EMBL/GenBank/DDBJ databases">
        <title>Genomic Encyclopedia of Type Strains, Phase IV (KMG-IV): sequencing the most valuable type-strain genomes for metagenomic binning, comparative biology and taxonomic classification.</title>
        <authorList>
            <person name="Goeker M."/>
        </authorList>
    </citation>
    <scope>NUCLEOTIDE SEQUENCE [LARGE SCALE GENOMIC DNA]</scope>
    <source>
        <strain evidence="1 2">DSM 100309</strain>
    </source>
</reference>
<accession>A0A4R3YCD1</accession>
<keyword evidence="2" id="KW-1185">Reference proteome</keyword>
<dbReference type="RefSeq" id="WP_124947049.1">
    <property type="nucleotide sequence ID" value="NZ_BHVT01000057.1"/>
</dbReference>
<dbReference type="Proteomes" id="UP000295367">
    <property type="component" value="Unassembled WGS sequence"/>
</dbReference>
<dbReference type="AlphaFoldDB" id="A0A4R3YCD1"/>
<dbReference type="EMBL" id="SMCO01000002">
    <property type="protein sequence ID" value="TCV89640.1"/>
    <property type="molecule type" value="Genomic_DNA"/>
</dbReference>
<sequence>MRALSLDYLQTKTTSALTGFLLLLIGISAAVTIGLQFRTLNTALSAAEENAGHLEKLVQKNSGINTQTKLSPEAMEEAKQANATLQKLALPWEGLFKSLESSNPDTIALLAIQPDAGKQVMKLNGEAKDLNAMLDYIKQLQQDKILANISLLTHEISQRDPEKPVRFTLSATWRTQP</sequence>
<comment type="caution">
    <text evidence="1">The sequence shown here is derived from an EMBL/GenBank/DDBJ whole genome shotgun (WGS) entry which is preliminary data.</text>
</comment>
<organism evidence="1 2">
    <name type="scientific">Sulfurirhabdus autotrophica</name>
    <dbReference type="NCBI Taxonomy" id="1706046"/>
    <lineage>
        <taxon>Bacteria</taxon>
        <taxon>Pseudomonadati</taxon>
        <taxon>Pseudomonadota</taxon>
        <taxon>Betaproteobacteria</taxon>
        <taxon>Nitrosomonadales</taxon>
        <taxon>Sulfuricellaceae</taxon>
        <taxon>Sulfurirhabdus</taxon>
    </lineage>
</organism>
<evidence type="ECO:0000313" key="2">
    <source>
        <dbReference type="Proteomes" id="UP000295367"/>
    </source>
</evidence>
<dbReference type="OrthoDB" id="8703192at2"/>
<evidence type="ECO:0000313" key="1">
    <source>
        <dbReference type="EMBL" id="TCV89640.1"/>
    </source>
</evidence>
<name>A0A4R3YCD1_9PROT</name>
<gene>
    <name evidence="1" type="ORF">EDC63_102160</name>
</gene>
<protein>
    <submittedName>
        <fullName evidence="1">Tfp pilus assembly protein PilN</fullName>
    </submittedName>
</protein>
<proteinExistence type="predicted"/>